<evidence type="ECO:0000313" key="1">
    <source>
        <dbReference type="EMBL" id="MBF1306388.1"/>
    </source>
</evidence>
<gene>
    <name evidence="1" type="ORF">HXM94_01175</name>
</gene>
<sequence length="346" mass="41294">MKRLQTNTTSKSSIFDRLKDNSIYNIDQFLDKIENGQDGYFELEITTNDFEGIEIARLRNQYNIDEIDNLRDLFKILKSMKKEFSEKEVSNSFKNIFGVEIDKSLFRKTRIDVSDFDKKQIIYKPVDFIRTIINKIDIKKINIDNFDLKKLDSLDQFEFKKFIKVFPIKESEEELALKNFLKQVKELMDVNSNKKEKEQLIYEFSKRISNLLIKTDIAAIFFKVKMNFFYKKDSFEITTQKLDSYFATKLEFHITKTNQFKLSSYKEFKNQFKEVLKKNLEDFYQEILLDSMKEYSMISLSGQKSLLLCNREALKQEMKLELKRILSLTPEEKILVSEIITEILEE</sequence>
<comment type="caution">
    <text evidence="1">The sequence shown here is derived from an EMBL/GenBank/DDBJ whole genome shotgun (WGS) entry which is preliminary data.</text>
</comment>
<proteinExistence type="predicted"/>
<dbReference type="Proteomes" id="UP000758611">
    <property type="component" value="Unassembled WGS sequence"/>
</dbReference>
<reference evidence="1" key="1">
    <citation type="submission" date="2020-04" db="EMBL/GenBank/DDBJ databases">
        <title>Deep metagenomics examines the oral microbiome during advanced dental caries in children, revealing novel taxa and co-occurrences with host molecules.</title>
        <authorList>
            <person name="Baker J.L."/>
            <person name="Morton J.T."/>
            <person name="Dinis M."/>
            <person name="Alvarez R."/>
            <person name="Tran N.C."/>
            <person name="Knight R."/>
            <person name="Edlund A."/>
        </authorList>
    </citation>
    <scope>NUCLEOTIDE SEQUENCE</scope>
    <source>
        <strain evidence="1">JCVI_23_bin.11</strain>
    </source>
</reference>
<accession>A0A930DZL6</accession>
<dbReference type="EMBL" id="JABZRE010000002">
    <property type="protein sequence ID" value="MBF1306388.1"/>
    <property type="molecule type" value="Genomic_DNA"/>
</dbReference>
<dbReference type="RefSeq" id="WP_278476933.1">
    <property type="nucleotide sequence ID" value="NZ_JABZRE010000002.1"/>
</dbReference>
<organism evidence="1 2">
    <name type="scientific">Parvimonas micra</name>
    <dbReference type="NCBI Taxonomy" id="33033"/>
    <lineage>
        <taxon>Bacteria</taxon>
        <taxon>Bacillati</taxon>
        <taxon>Bacillota</taxon>
        <taxon>Tissierellia</taxon>
        <taxon>Tissierellales</taxon>
        <taxon>Peptoniphilaceae</taxon>
        <taxon>Parvimonas</taxon>
    </lineage>
</organism>
<protein>
    <submittedName>
        <fullName evidence="1">Uncharacterized protein</fullName>
    </submittedName>
</protein>
<evidence type="ECO:0000313" key="2">
    <source>
        <dbReference type="Proteomes" id="UP000758611"/>
    </source>
</evidence>
<name>A0A930DZL6_9FIRM</name>
<dbReference type="AlphaFoldDB" id="A0A930DZL6"/>